<sequence length="49" mass="5307">MARAYLIENNPRSLLFYSVGAKVGPGKANYGKVRGSRRPARTSPGMHSS</sequence>
<protein>
    <submittedName>
        <fullName evidence="2">Uncharacterized protein</fullName>
    </submittedName>
</protein>
<dbReference type="AlphaFoldDB" id="G2E3G8"/>
<dbReference type="Proteomes" id="UP000004200">
    <property type="component" value="Unassembled WGS sequence"/>
</dbReference>
<accession>G2E3G8</accession>
<dbReference type="EMBL" id="AFWT01000019">
    <property type="protein sequence ID" value="EGV30357.1"/>
    <property type="molecule type" value="Genomic_DNA"/>
</dbReference>
<evidence type="ECO:0000313" key="2">
    <source>
        <dbReference type="EMBL" id="EGV30357.1"/>
    </source>
</evidence>
<organism evidence="2 3">
    <name type="scientific">Thiorhodococcus drewsii AZ1</name>
    <dbReference type="NCBI Taxonomy" id="765913"/>
    <lineage>
        <taxon>Bacteria</taxon>
        <taxon>Pseudomonadati</taxon>
        <taxon>Pseudomonadota</taxon>
        <taxon>Gammaproteobacteria</taxon>
        <taxon>Chromatiales</taxon>
        <taxon>Chromatiaceae</taxon>
        <taxon>Thiorhodococcus</taxon>
    </lineage>
</organism>
<evidence type="ECO:0000256" key="1">
    <source>
        <dbReference type="SAM" id="MobiDB-lite"/>
    </source>
</evidence>
<dbReference type="RefSeq" id="WP_007041544.1">
    <property type="nucleotide sequence ID" value="NZ_AFWT01000019.1"/>
</dbReference>
<reference evidence="2 3" key="1">
    <citation type="submission" date="2011-06" db="EMBL/GenBank/DDBJ databases">
        <title>The draft genome of Thiorhodococcus drewsii AZ1.</title>
        <authorList>
            <consortium name="US DOE Joint Genome Institute (JGI-PGF)"/>
            <person name="Lucas S."/>
            <person name="Han J."/>
            <person name="Lapidus A."/>
            <person name="Cheng J.-F."/>
            <person name="Goodwin L."/>
            <person name="Pitluck S."/>
            <person name="Peters L."/>
            <person name="Land M.L."/>
            <person name="Hauser L."/>
            <person name="Vogl K."/>
            <person name="Liu Z."/>
            <person name="Imhoff J."/>
            <person name="Thiel V."/>
            <person name="Frigaard N.-U."/>
            <person name="Bryant D.A."/>
            <person name="Woyke T.J."/>
        </authorList>
    </citation>
    <scope>NUCLEOTIDE SEQUENCE [LARGE SCALE GENOMIC DNA]</scope>
    <source>
        <strain evidence="2 3">AZ1</strain>
    </source>
</reference>
<comment type="caution">
    <text evidence="2">The sequence shown here is derived from an EMBL/GenBank/DDBJ whole genome shotgun (WGS) entry which is preliminary data.</text>
</comment>
<gene>
    <name evidence="2" type="ORF">ThidrDRAFT_2831</name>
</gene>
<proteinExistence type="predicted"/>
<feature type="region of interest" description="Disordered" evidence="1">
    <location>
        <begin position="25"/>
        <end position="49"/>
    </location>
</feature>
<evidence type="ECO:0000313" key="3">
    <source>
        <dbReference type="Proteomes" id="UP000004200"/>
    </source>
</evidence>
<name>G2E3G8_9GAMM</name>
<keyword evidence="3" id="KW-1185">Reference proteome</keyword>